<keyword evidence="7" id="KW-0694">RNA-binding</keyword>
<keyword evidence="5" id="KW-0698">rRNA processing</keyword>
<comment type="similarity">
    <text evidence="3">Belongs to the RRP40 family.</text>
</comment>
<dbReference type="GO" id="GO:0005730">
    <property type="term" value="C:nucleolus"/>
    <property type="evidence" value="ECO:0007669"/>
    <property type="project" value="UniProtKB-SubCell"/>
</dbReference>
<evidence type="ECO:0000259" key="11">
    <source>
        <dbReference type="Pfam" id="PF15985"/>
    </source>
</evidence>
<protein>
    <recommendedName>
        <fullName evidence="9">Ribosomal RNA-processing protein 40</fullName>
    </recommendedName>
</protein>
<dbReference type="Pfam" id="PF21262">
    <property type="entry name" value="RRP40_S1"/>
    <property type="match status" value="1"/>
</dbReference>
<dbReference type="GO" id="GO:0071034">
    <property type="term" value="P:CUT catabolic process"/>
    <property type="evidence" value="ECO:0007669"/>
    <property type="project" value="TreeGrafter"/>
</dbReference>
<dbReference type="GO" id="GO:0003723">
    <property type="term" value="F:RNA binding"/>
    <property type="evidence" value="ECO:0007669"/>
    <property type="project" value="UniProtKB-KW"/>
</dbReference>
<dbReference type="GO" id="GO:0034475">
    <property type="term" value="P:U4 snRNA 3'-end processing"/>
    <property type="evidence" value="ECO:0007669"/>
    <property type="project" value="TreeGrafter"/>
</dbReference>
<evidence type="ECO:0000256" key="9">
    <source>
        <dbReference type="ARBA" id="ARBA00030615"/>
    </source>
</evidence>
<comment type="subcellular location">
    <subcellularLocation>
        <location evidence="1">Cytoplasm</location>
    </subcellularLocation>
    <subcellularLocation>
        <location evidence="2">Nucleus</location>
        <location evidence="2">Nucleolus</location>
    </subcellularLocation>
</comment>
<proteinExistence type="inferred from homology"/>
<reference evidence="13" key="1">
    <citation type="submission" date="2022-11" db="UniProtKB">
        <authorList>
            <consortium name="WormBaseParasite"/>
        </authorList>
    </citation>
    <scope>IDENTIFICATION</scope>
</reference>
<keyword evidence="8" id="KW-0539">Nucleus</keyword>
<dbReference type="InterPro" id="IPR049469">
    <property type="entry name" value="RRP40_KH-I"/>
</dbReference>
<feature type="region of interest" description="Disordered" evidence="10">
    <location>
        <begin position="1"/>
        <end position="28"/>
    </location>
</feature>
<dbReference type="SUPFAM" id="SSF54791">
    <property type="entry name" value="Eukaryotic type KH-domain (KH-domain type I)"/>
    <property type="match status" value="1"/>
</dbReference>
<dbReference type="InterPro" id="IPR004088">
    <property type="entry name" value="KH_dom_type_1"/>
</dbReference>
<dbReference type="InterPro" id="IPR012340">
    <property type="entry name" value="NA-bd_OB-fold"/>
</dbReference>
<sequence>MAQVFLPGETITLPSSSNSDPKVGKGITKKKNGELVSVQPGILQQAENMIFMNVYSRRYIPQEGDKVIGVVTSKGGDTFKVDIGAADLAQLSFLSFEGATKRNRPNVKSGDLIYGTITIASKHTEPEMSCVEKEDLRAHCMGVLPAGGFVFKVSLNLARRLLAQNSIITLLGNSAKFESTIGMNGRVWISAFDTVQTLAIRDIILESEKIYESELPMFVNQKIRSMRGVFPSLNAANKMEVDNS</sequence>
<keyword evidence="12" id="KW-1185">Reference proteome</keyword>
<evidence type="ECO:0000256" key="3">
    <source>
        <dbReference type="ARBA" id="ARBA00007841"/>
    </source>
</evidence>
<evidence type="ECO:0000256" key="7">
    <source>
        <dbReference type="ARBA" id="ARBA00022884"/>
    </source>
</evidence>
<dbReference type="AlphaFoldDB" id="A0A914CG04"/>
<evidence type="ECO:0000313" key="12">
    <source>
        <dbReference type="Proteomes" id="UP000887540"/>
    </source>
</evidence>
<keyword evidence="6" id="KW-0271">Exosome</keyword>
<name>A0A914CG04_9BILA</name>
<evidence type="ECO:0000256" key="4">
    <source>
        <dbReference type="ARBA" id="ARBA00022490"/>
    </source>
</evidence>
<dbReference type="GO" id="GO:0071038">
    <property type="term" value="P:TRAMP-dependent tRNA surveillance pathway"/>
    <property type="evidence" value="ECO:0007669"/>
    <property type="project" value="TreeGrafter"/>
</dbReference>
<dbReference type="GO" id="GO:0000176">
    <property type="term" value="C:nuclear exosome (RNase complex)"/>
    <property type="evidence" value="ECO:0007669"/>
    <property type="project" value="TreeGrafter"/>
</dbReference>
<dbReference type="GO" id="GO:0000467">
    <property type="term" value="P:exonucleolytic trimming to generate mature 3'-end of 5.8S rRNA from tricistronic rRNA transcript (SSU-rRNA, 5.8S rRNA, LSU-rRNA)"/>
    <property type="evidence" value="ECO:0007669"/>
    <property type="project" value="TreeGrafter"/>
</dbReference>
<dbReference type="CDD" id="cd05790">
    <property type="entry name" value="S1_Rrp40"/>
    <property type="match status" value="1"/>
</dbReference>
<dbReference type="FunFam" id="2.40.50.140:FF:000112">
    <property type="entry name" value="Exosome complex component RRP40"/>
    <property type="match status" value="1"/>
</dbReference>
<dbReference type="SUPFAM" id="SSF50249">
    <property type="entry name" value="Nucleic acid-binding proteins"/>
    <property type="match status" value="1"/>
</dbReference>
<dbReference type="Pfam" id="PF15985">
    <property type="entry name" value="KH_6"/>
    <property type="match status" value="1"/>
</dbReference>
<evidence type="ECO:0000256" key="8">
    <source>
        <dbReference type="ARBA" id="ARBA00023242"/>
    </source>
</evidence>
<dbReference type="InterPro" id="IPR036612">
    <property type="entry name" value="KH_dom_type_1_sf"/>
</dbReference>
<dbReference type="GO" id="GO:0071051">
    <property type="term" value="P:poly(A)-dependent snoRNA 3'-end processing"/>
    <property type="evidence" value="ECO:0007669"/>
    <property type="project" value="TreeGrafter"/>
</dbReference>
<keyword evidence="4" id="KW-0963">Cytoplasm</keyword>
<accession>A0A914CG04</accession>
<dbReference type="GO" id="GO:0071035">
    <property type="term" value="P:nuclear polyadenylation-dependent rRNA catabolic process"/>
    <property type="evidence" value="ECO:0007669"/>
    <property type="project" value="TreeGrafter"/>
</dbReference>
<evidence type="ECO:0000256" key="6">
    <source>
        <dbReference type="ARBA" id="ARBA00022835"/>
    </source>
</evidence>
<dbReference type="Gene3D" id="2.40.50.140">
    <property type="entry name" value="Nucleic acid-binding proteins"/>
    <property type="match status" value="1"/>
</dbReference>
<dbReference type="PANTHER" id="PTHR21321">
    <property type="entry name" value="PNAS-3 RELATED"/>
    <property type="match status" value="1"/>
</dbReference>
<dbReference type="PANTHER" id="PTHR21321:SF1">
    <property type="entry name" value="EXOSOME COMPLEX COMPONENT RRP40"/>
    <property type="match status" value="1"/>
</dbReference>
<evidence type="ECO:0000256" key="2">
    <source>
        <dbReference type="ARBA" id="ARBA00004604"/>
    </source>
</evidence>
<dbReference type="InterPro" id="IPR037319">
    <property type="entry name" value="Rrp40_S1"/>
</dbReference>
<organism evidence="12 13">
    <name type="scientific">Acrobeloides nanus</name>
    <dbReference type="NCBI Taxonomy" id="290746"/>
    <lineage>
        <taxon>Eukaryota</taxon>
        <taxon>Metazoa</taxon>
        <taxon>Ecdysozoa</taxon>
        <taxon>Nematoda</taxon>
        <taxon>Chromadorea</taxon>
        <taxon>Rhabditida</taxon>
        <taxon>Tylenchina</taxon>
        <taxon>Cephalobomorpha</taxon>
        <taxon>Cephaloboidea</taxon>
        <taxon>Cephalobidae</taxon>
        <taxon>Acrobeloides</taxon>
    </lineage>
</organism>
<dbReference type="Proteomes" id="UP000887540">
    <property type="component" value="Unplaced"/>
</dbReference>
<evidence type="ECO:0000256" key="5">
    <source>
        <dbReference type="ARBA" id="ARBA00022552"/>
    </source>
</evidence>
<dbReference type="GO" id="GO:0000177">
    <property type="term" value="C:cytoplasmic exosome (RNase complex)"/>
    <property type="evidence" value="ECO:0007669"/>
    <property type="project" value="TreeGrafter"/>
</dbReference>
<evidence type="ECO:0000256" key="1">
    <source>
        <dbReference type="ARBA" id="ARBA00004496"/>
    </source>
</evidence>
<dbReference type="WBParaSite" id="ACRNAN_scaffold10225.g27148.t1">
    <property type="protein sequence ID" value="ACRNAN_scaffold10225.g27148.t1"/>
    <property type="gene ID" value="ACRNAN_scaffold10225.g27148"/>
</dbReference>
<dbReference type="InterPro" id="IPR026699">
    <property type="entry name" value="Exosome_RNA_bind1/RRP40/RRP4"/>
</dbReference>
<evidence type="ECO:0000313" key="13">
    <source>
        <dbReference type="WBParaSite" id="ACRNAN_scaffold10225.g27148.t1"/>
    </source>
</evidence>
<dbReference type="CDD" id="cd22526">
    <property type="entry name" value="KH-I_Rrp40"/>
    <property type="match status" value="1"/>
</dbReference>
<feature type="domain" description="K Homology" evidence="11">
    <location>
        <begin position="148"/>
        <end position="191"/>
    </location>
</feature>
<evidence type="ECO:0000256" key="10">
    <source>
        <dbReference type="SAM" id="MobiDB-lite"/>
    </source>
</evidence>
<dbReference type="Gene3D" id="3.30.1370.10">
    <property type="entry name" value="K Homology domain, type 1"/>
    <property type="match status" value="1"/>
</dbReference>